<feature type="transmembrane region" description="Helical" evidence="5">
    <location>
        <begin position="185"/>
        <end position="203"/>
    </location>
</feature>
<evidence type="ECO:0000259" key="6">
    <source>
        <dbReference type="PROSITE" id="PS50850"/>
    </source>
</evidence>
<name>A0A9E5MQ25_9GAMM</name>
<dbReference type="GO" id="GO:0046943">
    <property type="term" value="F:carboxylic acid transmembrane transporter activity"/>
    <property type="evidence" value="ECO:0007669"/>
    <property type="project" value="TreeGrafter"/>
</dbReference>
<feature type="transmembrane region" description="Helical" evidence="5">
    <location>
        <begin position="392"/>
        <end position="413"/>
    </location>
</feature>
<protein>
    <submittedName>
        <fullName evidence="7">MFS transporter</fullName>
    </submittedName>
</protein>
<proteinExistence type="predicted"/>
<evidence type="ECO:0000256" key="1">
    <source>
        <dbReference type="ARBA" id="ARBA00004141"/>
    </source>
</evidence>
<dbReference type="PANTHER" id="PTHR23508:SF10">
    <property type="entry name" value="CARBOXYLIC ACID TRANSPORTER PROTEIN HOMOLOG"/>
    <property type="match status" value="1"/>
</dbReference>
<feature type="transmembrane region" description="Helical" evidence="5">
    <location>
        <begin position="160"/>
        <end position="179"/>
    </location>
</feature>
<evidence type="ECO:0000256" key="3">
    <source>
        <dbReference type="ARBA" id="ARBA00022989"/>
    </source>
</evidence>
<feature type="transmembrane region" description="Helical" evidence="5">
    <location>
        <begin position="358"/>
        <end position="380"/>
    </location>
</feature>
<comment type="caution">
    <text evidence="7">The sequence shown here is derived from an EMBL/GenBank/DDBJ whole genome shotgun (WGS) entry which is preliminary data.</text>
</comment>
<feature type="transmembrane region" description="Helical" evidence="5">
    <location>
        <begin position="419"/>
        <end position="438"/>
    </location>
</feature>
<dbReference type="SUPFAM" id="SSF103473">
    <property type="entry name" value="MFS general substrate transporter"/>
    <property type="match status" value="1"/>
</dbReference>
<feature type="transmembrane region" description="Helical" evidence="5">
    <location>
        <begin position="101"/>
        <end position="119"/>
    </location>
</feature>
<feature type="transmembrane region" description="Helical" evidence="5">
    <location>
        <begin position="71"/>
        <end position="94"/>
    </location>
</feature>
<keyword evidence="8" id="KW-1185">Reference proteome</keyword>
<accession>A0A9E5MQ25</accession>
<dbReference type="Pfam" id="PF07690">
    <property type="entry name" value="MFS_1"/>
    <property type="match status" value="1"/>
</dbReference>
<dbReference type="RefSeq" id="WP_167192236.1">
    <property type="nucleotide sequence ID" value="NZ_JAAONZ010000028.1"/>
</dbReference>
<evidence type="ECO:0000256" key="5">
    <source>
        <dbReference type="SAM" id="Phobius"/>
    </source>
</evidence>
<keyword evidence="3 5" id="KW-1133">Transmembrane helix</keyword>
<feature type="transmembrane region" description="Helical" evidence="5">
    <location>
        <begin position="299"/>
        <end position="321"/>
    </location>
</feature>
<sequence length="450" mass="47726">MTNLMGGSPRGRLQVNVTEVIDSSSFNAFSMKVALICFLAIVFDGLDSALFGTILPAIMADMKMGPAEAGLLGSVGHIGAVIGAAVFGIAADAIGRKKMMIIGMTIFIIFSAACGLTQGVVDFAIYRLIAGFGLAGIVPIAVALVFEYTPLKWKSTISSVSYTGISVGVLLSALVSILLLSSVGWRTIMLGTIIGIVLVPVAIRHLPESMTTLVNMNKNESIREVLKKVDTQFVTNEDQEYILKEAPTAKVPLKTLFQDGYAGNTLFLGIGMLSIMMITVTLTTWIAQLMVQRGYSLTMGITFILVFTGSNFISTPLAGWLSGRIGYKKVFSIYMPILFISISLIGVIQNLTGALICMFFAGFSAMGATCILLPYVGSLYPMNFRSSAMGVIYAIGRVGPIIGPALAGFMLAAEISVPAVLVSIAAPSVVAMIAFLQVKEPPLHSVNRNG</sequence>
<evidence type="ECO:0000313" key="8">
    <source>
        <dbReference type="Proteomes" id="UP000787472"/>
    </source>
</evidence>
<gene>
    <name evidence="7" type="ORF">G8770_22490</name>
</gene>
<keyword evidence="4 5" id="KW-0472">Membrane</keyword>
<dbReference type="EMBL" id="JAAONZ010000028">
    <property type="protein sequence ID" value="NHO68330.1"/>
    <property type="molecule type" value="Genomic_DNA"/>
</dbReference>
<feature type="transmembrane region" description="Helical" evidence="5">
    <location>
        <begin position="33"/>
        <end position="59"/>
    </location>
</feature>
<organism evidence="7 8">
    <name type="scientific">Pseudomaricurvus hydrocarbonicus</name>
    <dbReference type="NCBI Taxonomy" id="1470433"/>
    <lineage>
        <taxon>Bacteria</taxon>
        <taxon>Pseudomonadati</taxon>
        <taxon>Pseudomonadota</taxon>
        <taxon>Gammaproteobacteria</taxon>
        <taxon>Cellvibrionales</taxon>
        <taxon>Cellvibrionaceae</taxon>
        <taxon>Pseudomaricurvus</taxon>
    </lineage>
</organism>
<feature type="transmembrane region" description="Helical" evidence="5">
    <location>
        <begin position="333"/>
        <end position="352"/>
    </location>
</feature>
<dbReference type="InterPro" id="IPR011701">
    <property type="entry name" value="MFS"/>
</dbReference>
<dbReference type="PROSITE" id="PS50850">
    <property type="entry name" value="MFS"/>
    <property type="match status" value="1"/>
</dbReference>
<comment type="subcellular location">
    <subcellularLocation>
        <location evidence="1">Membrane</location>
        <topology evidence="1">Multi-pass membrane protein</topology>
    </subcellularLocation>
</comment>
<evidence type="ECO:0000256" key="4">
    <source>
        <dbReference type="ARBA" id="ARBA00023136"/>
    </source>
</evidence>
<dbReference type="InterPro" id="IPR020846">
    <property type="entry name" value="MFS_dom"/>
</dbReference>
<feature type="transmembrane region" description="Helical" evidence="5">
    <location>
        <begin position="125"/>
        <end position="148"/>
    </location>
</feature>
<reference evidence="7" key="1">
    <citation type="submission" date="2020-03" db="EMBL/GenBank/DDBJ databases">
        <authorList>
            <person name="Guo F."/>
        </authorList>
    </citation>
    <scope>NUCLEOTIDE SEQUENCE</scope>
    <source>
        <strain evidence="7">JCM 30134</strain>
    </source>
</reference>
<dbReference type="Gene3D" id="1.20.1250.20">
    <property type="entry name" value="MFS general substrate transporter like domains"/>
    <property type="match status" value="1"/>
</dbReference>
<evidence type="ECO:0000313" key="7">
    <source>
        <dbReference type="EMBL" id="NHO68330.1"/>
    </source>
</evidence>
<keyword evidence="2 5" id="KW-0812">Transmembrane</keyword>
<dbReference type="AlphaFoldDB" id="A0A9E5MQ25"/>
<dbReference type="Proteomes" id="UP000787472">
    <property type="component" value="Unassembled WGS sequence"/>
</dbReference>
<dbReference type="PANTHER" id="PTHR23508">
    <property type="entry name" value="CARBOXYLIC ACID TRANSPORTER PROTEIN HOMOLOG"/>
    <property type="match status" value="1"/>
</dbReference>
<feature type="transmembrane region" description="Helical" evidence="5">
    <location>
        <begin position="266"/>
        <end position="287"/>
    </location>
</feature>
<feature type="domain" description="Major facilitator superfamily (MFS) profile" evidence="6">
    <location>
        <begin position="33"/>
        <end position="443"/>
    </location>
</feature>
<dbReference type="InterPro" id="IPR036259">
    <property type="entry name" value="MFS_trans_sf"/>
</dbReference>
<evidence type="ECO:0000256" key="2">
    <source>
        <dbReference type="ARBA" id="ARBA00022692"/>
    </source>
</evidence>
<dbReference type="GO" id="GO:0005886">
    <property type="term" value="C:plasma membrane"/>
    <property type="evidence" value="ECO:0007669"/>
    <property type="project" value="TreeGrafter"/>
</dbReference>